<dbReference type="EMBL" id="MEHK01000001">
    <property type="protein sequence ID" value="OEJ34955.1"/>
    <property type="molecule type" value="Genomic_DNA"/>
</dbReference>
<comment type="caution">
    <text evidence="1">The sequence shown here is derived from an EMBL/GenBank/DDBJ whole genome shotgun (WGS) entry which is preliminary data.</text>
</comment>
<name>A0A1E5PZG5_9ACTN</name>
<evidence type="ECO:0000313" key="2">
    <source>
        <dbReference type="Proteomes" id="UP000095705"/>
    </source>
</evidence>
<gene>
    <name evidence="1" type="ORF">BGK67_29745</name>
</gene>
<dbReference type="Proteomes" id="UP000095705">
    <property type="component" value="Unassembled WGS sequence"/>
</dbReference>
<dbReference type="RefSeq" id="WP_069923144.1">
    <property type="nucleotide sequence ID" value="NZ_MEHK01000001.1"/>
</dbReference>
<organism evidence="1 2">
    <name type="scientific">Streptomyces subrutilus</name>
    <dbReference type="NCBI Taxonomy" id="36818"/>
    <lineage>
        <taxon>Bacteria</taxon>
        <taxon>Bacillati</taxon>
        <taxon>Actinomycetota</taxon>
        <taxon>Actinomycetes</taxon>
        <taxon>Kitasatosporales</taxon>
        <taxon>Streptomycetaceae</taxon>
        <taxon>Streptomyces</taxon>
    </lineage>
</organism>
<accession>A0A1E5PZG5</accession>
<protein>
    <submittedName>
        <fullName evidence="1">Uncharacterized protein</fullName>
    </submittedName>
</protein>
<keyword evidence="2" id="KW-1185">Reference proteome</keyword>
<proteinExistence type="predicted"/>
<evidence type="ECO:0000313" key="1">
    <source>
        <dbReference type="EMBL" id="OEJ34955.1"/>
    </source>
</evidence>
<sequence>MTIRHRFHLDQNGHSISVLYEGPRRPVEVLVDGKTVVMGRAPQAARTVLTASLPGDPPRPFAIDLACPADPADSPMCALMEDGMRYPMPDVPLRRGR</sequence>
<dbReference type="AlphaFoldDB" id="A0A1E5PZG5"/>
<reference evidence="1 2" key="1">
    <citation type="submission" date="2016-08" db="EMBL/GenBank/DDBJ databases">
        <title>The complete genome of Streptomyces subrutilus 10-1-1.</title>
        <authorList>
            <person name="Chen X."/>
        </authorList>
    </citation>
    <scope>NUCLEOTIDE SEQUENCE [LARGE SCALE GENOMIC DNA]</scope>
    <source>
        <strain evidence="1 2">10-1-1</strain>
    </source>
</reference>
<dbReference type="OrthoDB" id="3872481at2"/>